<reference evidence="1" key="1">
    <citation type="submission" date="2022-08" db="EMBL/GenBank/DDBJ databases">
        <title>Microvirga terrae sp. nov., isolated from soil.</title>
        <authorList>
            <person name="Kim K.H."/>
            <person name="Seo Y.L."/>
            <person name="Kim J.M."/>
            <person name="Lee J.K."/>
            <person name="Han D.M."/>
            <person name="Jeon C.O."/>
        </authorList>
    </citation>
    <scope>NUCLEOTIDE SEQUENCE</scope>
    <source>
        <strain evidence="1">R24</strain>
    </source>
</reference>
<dbReference type="Proteomes" id="UP001017257">
    <property type="component" value="Chromosome"/>
</dbReference>
<dbReference type="EMBL" id="CP102845">
    <property type="protein sequence ID" value="UVF22155.1"/>
    <property type="molecule type" value="Genomic_DNA"/>
</dbReference>
<accession>A0ABY5RXX7</accession>
<gene>
    <name evidence="1" type="ORF">HPT29_022650</name>
</gene>
<name>A0ABY5RXX7_9HYPH</name>
<proteinExistence type="predicted"/>
<evidence type="ECO:0000313" key="2">
    <source>
        <dbReference type="Proteomes" id="UP001017257"/>
    </source>
</evidence>
<evidence type="ECO:0000313" key="1">
    <source>
        <dbReference type="EMBL" id="UVF22155.1"/>
    </source>
</evidence>
<organism evidence="1 2">
    <name type="scientific">Microvirga terrae</name>
    <dbReference type="NCBI Taxonomy" id="2740529"/>
    <lineage>
        <taxon>Bacteria</taxon>
        <taxon>Pseudomonadati</taxon>
        <taxon>Pseudomonadota</taxon>
        <taxon>Alphaproteobacteria</taxon>
        <taxon>Hyphomicrobiales</taxon>
        <taxon>Methylobacteriaceae</taxon>
        <taxon>Microvirga</taxon>
    </lineage>
</organism>
<keyword evidence="2" id="KW-1185">Reference proteome</keyword>
<protein>
    <submittedName>
        <fullName evidence="1">Uncharacterized protein</fullName>
    </submittedName>
</protein>
<sequence length="49" mass="5123">MKPTASADNAIASFIFASVDYAPIKRRVTSPVGNQILSGQGHSGTHPLL</sequence>
<dbReference type="RefSeq" id="WP_173946671.1">
    <property type="nucleotide sequence ID" value="NZ_CP102845.1"/>
</dbReference>